<dbReference type="EMBL" id="SNXZ01000003">
    <property type="protein sequence ID" value="TDP97358.1"/>
    <property type="molecule type" value="Genomic_DNA"/>
</dbReference>
<dbReference type="AlphaFoldDB" id="A0A4V3CZB1"/>
<evidence type="ECO:0000256" key="1">
    <source>
        <dbReference type="SAM" id="MobiDB-lite"/>
    </source>
</evidence>
<keyword evidence="4" id="KW-1185">Reference proteome</keyword>
<dbReference type="Pfam" id="PF22513">
    <property type="entry name" value="FitA-like_RHH"/>
    <property type="match status" value="1"/>
</dbReference>
<feature type="domain" description="Antitoxin FitA-like ribbon-helix-helix" evidence="2">
    <location>
        <begin position="2"/>
        <end position="39"/>
    </location>
</feature>
<dbReference type="SUPFAM" id="SSF47598">
    <property type="entry name" value="Ribbon-helix-helix"/>
    <property type="match status" value="1"/>
</dbReference>
<feature type="region of interest" description="Disordered" evidence="1">
    <location>
        <begin position="43"/>
        <end position="81"/>
    </location>
</feature>
<dbReference type="RefSeq" id="WP_133850573.1">
    <property type="nucleotide sequence ID" value="NZ_SNXZ01000003.1"/>
</dbReference>
<dbReference type="Gene3D" id="1.10.1220.10">
    <property type="entry name" value="Met repressor-like"/>
    <property type="match status" value="1"/>
</dbReference>
<protein>
    <submittedName>
        <fullName evidence="3">Arc-like DNA binding dprotein</fullName>
    </submittedName>
</protein>
<evidence type="ECO:0000313" key="4">
    <source>
        <dbReference type="Proteomes" id="UP000295444"/>
    </source>
</evidence>
<accession>A0A4V3CZB1</accession>
<gene>
    <name evidence="3" type="ORF">EV186_103322</name>
</gene>
<organism evidence="3 4">
    <name type="scientific">Labedaea rhizosphaerae</name>
    <dbReference type="NCBI Taxonomy" id="598644"/>
    <lineage>
        <taxon>Bacteria</taxon>
        <taxon>Bacillati</taxon>
        <taxon>Actinomycetota</taxon>
        <taxon>Actinomycetes</taxon>
        <taxon>Pseudonocardiales</taxon>
        <taxon>Pseudonocardiaceae</taxon>
        <taxon>Labedaea</taxon>
    </lineage>
</organism>
<reference evidence="3 4" key="1">
    <citation type="submission" date="2019-03" db="EMBL/GenBank/DDBJ databases">
        <title>Genomic Encyclopedia of Type Strains, Phase IV (KMG-IV): sequencing the most valuable type-strain genomes for metagenomic binning, comparative biology and taxonomic classification.</title>
        <authorList>
            <person name="Goeker M."/>
        </authorList>
    </citation>
    <scope>NUCLEOTIDE SEQUENCE [LARGE SCALE GENOMIC DNA]</scope>
    <source>
        <strain evidence="3 4">DSM 45361</strain>
    </source>
</reference>
<dbReference type="GO" id="GO:0006355">
    <property type="term" value="P:regulation of DNA-templated transcription"/>
    <property type="evidence" value="ECO:0007669"/>
    <property type="project" value="InterPro"/>
</dbReference>
<dbReference type="InterPro" id="IPR053853">
    <property type="entry name" value="FitA-like_RHH"/>
</dbReference>
<evidence type="ECO:0000313" key="3">
    <source>
        <dbReference type="EMBL" id="TDP97358.1"/>
    </source>
</evidence>
<dbReference type="InterPro" id="IPR013321">
    <property type="entry name" value="Arc_rbn_hlx_hlx"/>
</dbReference>
<evidence type="ECO:0000259" key="2">
    <source>
        <dbReference type="Pfam" id="PF22513"/>
    </source>
</evidence>
<dbReference type="OrthoDB" id="2389872at2"/>
<comment type="caution">
    <text evidence="3">The sequence shown here is derived from an EMBL/GenBank/DDBJ whole genome shotgun (WGS) entry which is preliminary data.</text>
</comment>
<dbReference type="Proteomes" id="UP000295444">
    <property type="component" value="Unassembled WGS sequence"/>
</dbReference>
<sequence length="81" mass="8818">MAILTIRDFDEGLTAKLRARAAAHGRSMEAEARAILTSVLTKPTSGLGMGSRTRQRFADGEDGSFDPPQRVEQARAVEFPE</sequence>
<dbReference type="InterPro" id="IPR010985">
    <property type="entry name" value="Ribbon_hlx_hlx"/>
</dbReference>
<name>A0A4V3CZB1_LABRH</name>
<proteinExistence type="predicted"/>